<feature type="region of interest" description="Disordered" evidence="1">
    <location>
        <begin position="74"/>
        <end position="199"/>
    </location>
</feature>
<protein>
    <submittedName>
        <fullName evidence="2">Uncharacterized protein</fullName>
    </submittedName>
</protein>
<gene>
    <name evidence="2" type="ORF">BTJ68_05799</name>
</gene>
<dbReference type="STRING" id="1157616.A0A1Z5TCT2"/>
<evidence type="ECO:0000313" key="2">
    <source>
        <dbReference type="EMBL" id="OTA33855.1"/>
    </source>
</evidence>
<feature type="compositionally biased region" description="Basic and acidic residues" evidence="1">
    <location>
        <begin position="105"/>
        <end position="114"/>
    </location>
</feature>
<dbReference type="VEuPathDB" id="FungiDB:BTJ68_05799"/>
<reference evidence="2 3" key="1">
    <citation type="submission" date="2017-01" db="EMBL/GenBank/DDBJ databases">
        <title>The recent genome duplication of the halophilic yeast Hortaea werneckii: insights from long-read sequencing.</title>
        <authorList>
            <person name="Sinha S."/>
            <person name="Flibotte S."/>
            <person name="Neira M."/>
            <person name="Lenassi M."/>
            <person name="Gostincar C."/>
            <person name="Stajich J.E."/>
            <person name="Nislow C.E."/>
        </authorList>
    </citation>
    <scope>NUCLEOTIDE SEQUENCE [LARGE SCALE GENOMIC DNA]</scope>
    <source>
        <strain evidence="2 3">EXF-2000</strain>
    </source>
</reference>
<feature type="compositionally biased region" description="Acidic residues" evidence="1">
    <location>
        <begin position="147"/>
        <end position="169"/>
    </location>
</feature>
<feature type="region of interest" description="Disordered" evidence="1">
    <location>
        <begin position="39"/>
        <end position="59"/>
    </location>
</feature>
<dbReference type="AlphaFoldDB" id="A0A1Z5TCT2"/>
<dbReference type="InParanoid" id="A0A1Z5TCT2"/>
<feature type="compositionally biased region" description="Acidic residues" evidence="1">
    <location>
        <begin position="177"/>
        <end position="188"/>
    </location>
</feature>
<dbReference type="Proteomes" id="UP000194280">
    <property type="component" value="Unassembled WGS sequence"/>
</dbReference>
<keyword evidence="3" id="KW-1185">Reference proteome</keyword>
<sequence length="249" mass="28023">MERLARMIHVGQLATWPKLKFIGNRMAIEKVIEEAREATRPVNQPLPTPMPTSDEKSLRNVLSEDDLQSLLEKARANHGPVEIPKSMLTPSKERSQPRYPSPRRPYPEHHERAESPSFSKRLSAAEPAGRRGSMMAELKRQSGVFWDDPDPETADETADETATDEDAYDEDNHLIHDDDDVAPYESEGEAGGAQWNRDRERVNSLYDTMPEINIQGEGVARRISKPTGVVAAMVCCQEGDERFRGDCRG</sequence>
<accession>A0A1Z5TCT2</accession>
<evidence type="ECO:0000256" key="1">
    <source>
        <dbReference type="SAM" id="MobiDB-lite"/>
    </source>
</evidence>
<dbReference type="EMBL" id="MUNK01000068">
    <property type="protein sequence ID" value="OTA33855.1"/>
    <property type="molecule type" value="Genomic_DNA"/>
</dbReference>
<evidence type="ECO:0000313" key="3">
    <source>
        <dbReference type="Proteomes" id="UP000194280"/>
    </source>
</evidence>
<proteinExistence type="predicted"/>
<comment type="caution">
    <text evidence="2">The sequence shown here is derived from an EMBL/GenBank/DDBJ whole genome shotgun (WGS) entry which is preliminary data.</text>
</comment>
<name>A0A1Z5TCT2_HORWE</name>
<organism evidence="2 3">
    <name type="scientific">Hortaea werneckii EXF-2000</name>
    <dbReference type="NCBI Taxonomy" id="1157616"/>
    <lineage>
        <taxon>Eukaryota</taxon>
        <taxon>Fungi</taxon>
        <taxon>Dikarya</taxon>
        <taxon>Ascomycota</taxon>
        <taxon>Pezizomycotina</taxon>
        <taxon>Dothideomycetes</taxon>
        <taxon>Dothideomycetidae</taxon>
        <taxon>Mycosphaerellales</taxon>
        <taxon>Teratosphaeriaceae</taxon>
        <taxon>Hortaea</taxon>
    </lineage>
</organism>